<feature type="compositionally biased region" description="Basic residues" evidence="2">
    <location>
        <begin position="383"/>
        <end position="393"/>
    </location>
</feature>
<evidence type="ECO:0000256" key="2">
    <source>
        <dbReference type="SAM" id="MobiDB-lite"/>
    </source>
</evidence>
<evidence type="ECO:0000313" key="5">
    <source>
        <dbReference type="Proteomes" id="UP001642464"/>
    </source>
</evidence>
<name>A0ABP0SL40_9DINO</name>
<sequence>MGGWSYCRRIGDKTPGWLPADRIAELARLVADHEVGESEGLLNLKSGDMVEVISRHYSGWAQCCLWTGPQLPGTVERQIGWVTDAYLEDNRSEAMLASKWQRLVLQALEEVVTYAVQLETYLQQAKPEDRSADPEWMEKCMQFCLYLSSELQQITEALSQHGLSQNATGKYASIATEVIGNSEHELSASQGARVFIVDAENPDWVWCRLEEAGRAEGWLPRNVLIVEPGEAPNKDLPEWIKVGEKARWWSNSQKQFCDVNINAVDHSARQVTVTFVQDTSCWKMVPFEHFQQKEEDWLLHPFQQKAKELYQQLPDWVRPGSVAYWWSTSQHRVLPVQIRDVCSRTRQVKVAFICNKTVKKLVQFHELLDSPKECMLQKDRSGHTWRKPRRKSRGGGSKEAAEAGSQTEPSEPETGTKALGDIMAEMTQVLRGCVYCKWETPNQWVLDAFGQFFFFQGIKLGGLPIFMQNHPMPVVSFSIRLLSANDQQKTHDQSGMRYHRYHCRCESLWFTYRYCTAKI</sequence>
<accession>A0ABP0SL40</accession>
<dbReference type="CDD" id="cd00174">
    <property type="entry name" value="SH3"/>
    <property type="match status" value="1"/>
</dbReference>
<dbReference type="SUPFAM" id="SSF50044">
    <property type="entry name" value="SH3-domain"/>
    <property type="match status" value="2"/>
</dbReference>
<evidence type="ECO:0000313" key="4">
    <source>
        <dbReference type="EMBL" id="CAK9113093.1"/>
    </source>
</evidence>
<dbReference type="Gene3D" id="2.30.30.40">
    <property type="entry name" value="SH3 Domains"/>
    <property type="match status" value="2"/>
</dbReference>
<dbReference type="EMBL" id="CAXAMM010044095">
    <property type="protein sequence ID" value="CAK9113093.1"/>
    <property type="molecule type" value="Genomic_DNA"/>
</dbReference>
<comment type="caution">
    <text evidence="4">The sequence shown here is derived from an EMBL/GenBank/DDBJ whole genome shotgun (WGS) entry which is preliminary data.</text>
</comment>
<dbReference type="InterPro" id="IPR001452">
    <property type="entry name" value="SH3_domain"/>
</dbReference>
<reference evidence="4 5" key="1">
    <citation type="submission" date="2024-02" db="EMBL/GenBank/DDBJ databases">
        <authorList>
            <person name="Chen Y."/>
            <person name="Shah S."/>
            <person name="Dougan E. K."/>
            <person name="Thang M."/>
            <person name="Chan C."/>
        </authorList>
    </citation>
    <scope>NUCLEOTIDE SEQUENCE [LARGE SCALE GENOMIC DNA]</scope>
</reference>
<dbReference type="SMART" id="SM00326">
    <property type="entry name" value="SH3"/>
    <property type="match status" value="2"/>
</dbReference>
<dbReference type="Proteomes" id="UP001642464">
    <property type="component" value="Unassembled WGS sequence"/>
</dbReference>
<keyword evidence="1" id="KW-0728">SH3 domain</keyword>
<feature type="region of interest" description="Disordered" evidence="2">
    <location>
        <begin position="379"/>
        <end position="416"/>
    </location>
</feature>
<dbReference type="InterPro" id="IPR036028">
    <property type="entry name" value="SH3-like_dom_sf"/>
</dbReference>
<proteinExistence type="predicted"/>
<evidence type="ECO:0000259" key="3">
    <source>
        <dbReference type="SMART" id="SM00326"/>
    </source>
</evidence>
<organism evidence="4 5">
    <name type="scientific">Durusdinium trenchii</name>
    <dbReference type="NCBI Taxonomy" id="1381693"/>
    <lineage>
        <taxon>Eukaryota</taxon>
        <taxon>Sar</taxon>
        <taxon>Alveolata</taxon>
        <taxon>Dinophyceae</taxon>
        <taxon>Suessiales</taxon>
        <taxon>Symbiodiniaceae</taxon>
        <taxon>Durusdinium</taxon>
    </lineage>
</organism>
<feature type="domain" description="SH3" evidence="3">
    <location>
        <begin position="170"/>
        <end position="228"/>
    </location>
</feature>
<gene>
    <name evidence="4" type="ORF">SCF082_LOCUS52431</name>
</gene>
<feature type="domain" description="SH3" evidence="3">
    <location>
        <begin position="25"/>
        <end position="91"/>
    </location>
</feature>
<protein>
    <recommendedName>
        <fullName evidence="3">SH3 domain-containing protein</fullName>
    </recommendedName>
</protein>
<evidence type="ECO:0000256" key="1">
    <source>
        <dbReference type="ARBA" id="ARBA00022443"/>
    </source>
</evidence>
<keyword evidence="5" id="KW-1185">Reference proteome</keyword>